<dbReference type="InterPro" id="IPR009100">
    <property type="entry name" value="AcylCoA_DH/oxidase_NM_dom_sf"/>
</dbReference>
<evidence type="ECO:0000256" key="2">
    <source>
        <dbReference type="ARBA" id="ARBA00009347"/>
    </source>
</evidence>
<evidence type="ECO:0000256" key="3">
    <source>
        <dbReference type="ARBA" id="ARBA00022630"/>
    </source>
</evidence>
<name>A0A5M3XM91_9ACTN</name>
<dbReference type="Pfam" id="PF00441">
    <property type="entry name" value="Acyl-CoA_dh_1"/>
    <property type="match status" value="1"/>
</dbReference>
<evidence type="ECO:0000256" key="5">
    <source>
        <dbReference type="ARBA" id="ARBA00023002"/>
    </source>
</evidence>
<evidence type="ECO:0000313" key="9">
    <source>
        <dbReference type="EMBL" id="GES22012.1"/>
    </source>
</evidence>
<dbReference type="Gene3D" id="1.10.540.10">
    <property type="entry name" value="Acyl-CoA dehydrogenase/oxidase, N-terminal domain"/>
    <property type="match status" value="1"/>
</dbReference>
<dbReference type="InterPro" id="IPR006091">
    <property type="entry name" value="Acyl-CoA_Oxase/DH_mid-dom"/>
</dbReference>
<dbReference type="InterPro" id="IPR037069">
    <property type="entry name" value="AcylCoA_DH/ox_N_sf"/>
</dbReference>
<dbReference type="EMBL" id="BLAF01000027">
    <property type="protein sequence ID" value="GES22012.1"/>
    <property type="molecule type" value="Genomic_DNA"/>
</dbReference>
<evidence type="ECO:0000313" key="10">
    <source>
        <dbReference type="Proteomes" id="UP000377595"/>
    </source>
</evidence>
<dbReference type="GO" id="GO:0050660">
    <property type="term" value="F:flavin adenine dinucleotide binding"/>
    <property type="evidence" value="ECO:0007669"/>
    <property type="project" value="InterPro"/>
</dbReference>
<dbReference type="Gene3D" id="1.20.140.10">
    <property type="entry name" value="Butyryl-CoA Dehydrogenase, subunit A, domain 3"/>
    <property type="match status" value="1"/>
</dbReference>
<dbReference type="InterPro" id="IPR052161">
    <property type="entry name" value="Mycobact_Acyl-CoA_DH"/>
</dbReference>
<dbReference type="GO" id="GO:0005886">
    <property type="term" value="C:plasma membrane"/>
    <property type="evidence" value="ECO:0007669"/>
    <property type="project" value="TreeGrafter"/>
</dbReference>
<dbReference type="InterPro" id="IPR036250">
    <property type="entry name" value="AcylCo_DH-like_C"/>
</dbReference>
<feature type="domain" description="Acyl-CoA dehydrogenase/oxidase C-terminal" evidence="7">
    <location>
        <begin position="247"/>
        <end position="391"/>
    </location>
</feature>
<keyword evidence="3 6" id="KW-0285">Flavoprotein</keyword>
<keyword evidence="10" id="KW-1185">Reference proteome</keyword>
<evidence type="ECO:0000256" key="4">
    <source>
        <dbReference type="ARBA" id="ARBA00022827"/>
    </source>
</evidence>
<keyword evidence="4 6" id="KW-0274">FAD</keyword>
<feature type="domain" description="Acyl-CoA oxidase/dehydrogenase middle" evidence="8">
    <location>
        <begin position="141"/>
        <end position="234"/>
    </location>
</feature>
<organism evidence="9 10">
    <name type="scientific">Acrocarpospora pleiomorpha</name>
    <dbReference type="NCBI Taxonomy" id="90975"/>
    <lineage>
        <taxon>Bacteria</taxon>
        <taxon>Bacillati</taxon>
        <taxon>Actinomycetota</taxon>
        <taxon>Actinomycetes</taxon>
        <taxon>Streptosporangiales</taxon>
        <taxon>Streptosporangiaceae</taxon>
        <taxon>Acrocarpospora</taxon>
    </lineage>
</organism>
<proteinExistence type="inferred from homology"/>
<comment type="cofactor">
    <cofactor evidence="1 6">
        <name>FAD</name>
        <dbReference type="ChEBI" id="CHEBI:57692"/>
    </cofactor>
</comment>
<dbReference type="GO" id="GO:0016627">
    <property type="term" value="F:oxidoreductase activity, acting on the CH-CH group of donors"/>
    <property type="evidence" value="ECO:0007669"/>
    <property type="project" value="InterPro"/>
</dbReference>
<evidence type="ECO:0000256" key="6">
    <source>
        <dbReference type="RuleBase" id="RU362125"/>
    </source>
</evidence>
<dbReference type="AlphaFoldDB" id="A0A5M3XM91"/>
<dbReference type="RefSeq" id="WP_155346977.1">
    <property type="nucleotide sequence ID" value="NZ_BAAAHM010000030.1"/>
</dbReference>
<dbReference type="SUPFAM" id="SSF47203">
    <property type="entry name" value="Acyl-CoA dehydrogenase C-terminal domain-like"/>
    <property type="match status" value="1"/>
</dbReference>
<comment type="similarity">
    <text evidence="2 6">Belongs to the acyl-CoA dehydrogenase family.</text>
</comment>
<evidence type="ECO:0000259" key="7">
    <source>
        <dbReference type="Pfam" id="PF00441"/>
    </source>
</evidence>
<evidence type="ECO:0000256" key="1">
    <source>
        <dbReference type="ARBA" id="ARBA00001974"/>
    </source>
</evidence>
<dbReference type="InterPro" id="IPR046373">
    <property type="entry name" value="Acyl-CoA_Oxase/DH_mid-dom_sf"/>
</dbReference>
<dbReference type="SUPFAM" id="SSF56645">
    <property type="entry name" value="Acyl-CoA dehydrogenase NM domain-like"/>
    <property type="match status" value="1"/>
</dbReference>
<keyword evidence="5 6" id="KW-0560">Oxidoreductase</keyword>
<reference evidence="9 10" key="1">
    <citation type="submission" date="2019-10" db="EMBL/GenBank/DDBJ databases">
        <title>Whole genome shotgun sequence of Acrocarpospora pleiomorpha NBRC 16267.</title>
        <authorList>
            <person name="Ichikawa N."/>
            <person name="Kimura A."/>
            <person name="Kitahashi Y."/>
            <person name="Komaki H."/>
            <person name="Oguchi A."/>
        </authorList>
    </citation>
    <scope>NUCLEOTIDE SEQUENCE [LARGE SCALE GENOMIC DNA]</scope>
    <source>
        <strain evidence="9 10">NBRC 16267</strain>
    </source>
</reference>
<dbReference type="PANTHER" id="PTHR43292:SF4">
    <property type="entry name" value="ACYL-COA DEHYDROGENASE FADE34"/>
    <property type="match status" value="1"/>
</dbReference>
<dbReference type="InterPro" id="IPR009075">
    <property type="entry name" value="AcylCo_DH/oxidase_C"/>
</dbReference>
<sequence>MNRLSEEEFHREAAEFLGSYTTRRSGGTGRPVWGQGDDRVSVVAERAEGEQEEIARLKDYRAALDRAGLSWINGPAAYGGRELPTPYATAFRELESQYDLPDDGYTRFSVSTFCPALLTHGSDFLKTTYLRRLRTAELLACQLFSEPGAGSDLAGLATRAERRGDGWVLNGQKVWSSGAHYSDLGLCIARTNRDAPKHSGLSTFLVDMRAPGVEIRPIRQLTGGASFDEVFLTDVYVADDHRLGEVDQGWRVVVDVLLNERGAIGLESGLDEEFLARLVDLVRHTGAAGDTRIRDALADLHIRSWAARETTARMLAAGTPGPELAVTKLILTDLLRRAGDIAADVLGAALVADTGEWGTYAWSELILGLPGLRVGGGTDEIMRNAVGERVLGLPKDAR</sequence>
<protein>
    <submittedName>
        <fullName evidence="9">Acyl-CoA dehydrogenase</fullName>
    </submittedName>
</protein>
<dbReference type="OrthoDB" id="3778631at2"/>
<dbReference type="Pfam" id="PF02770">
    <property type="entry name" value="Acyl-CoA_dh_M"/>
    <property type="match status" value="1"/>
</dbReference>
<evidence type="ECO:0000259" key="8">
    <source>
        <dbReference type="Pfam" id="PF02770"/>
    </source>
</evidence>
<dbReference type="Proteomes" id="UP000377595">
    <property type="component" value="Unassembled WGS sequence"/>
</dbReference>
<accession>A0A5M3XM91</accession>
<dbReference type="PANTHER" id="PTHR43292">
    <property type="entry name" value="ACYL-COA DEHYDROGENASE"/>
    <property type="match status" value="1"/>
</dbReference>
<comment type="caution">
    <text evidence="9">The sequence shown here is derived from an EMBL/GenBank/DDBJ whole genome shotgun (WGS) entry which is preliminary data.</text>
</comment>
<gene>
    <name evidence="9" type="primary">acd_7</name>
    <name evidence="9" type="ORF">Aple_049090</name>
</gene>
<dbReference type="Gene3D" id="2.40.110.10">
    <property type="entry name" value="Butyryl-CoA Dehydrogenase, subunit A, domain 2"/>
    <property type="match status" value="1"/>
</dbReference>
<dbReference type="FunFam" id="2.40.110.10:FF:000011">
    <property type="entry name" value="Acyl-CoA dehydrogenase FadE34"/>
    <property type="match status" value="1"/>
</dbReference>